<comment type="caution">
    <text evidence="2">The sequence shown here is derived from an EMBL/GenBank/DDBJ whole genome shotgun (WGS) entry which is preliminary data.</text>
</comment>
<protein>
    <submittedName>
        <fullName evidence="2">FAD-binding protein</fullName>
    </submittedName>
</protein>
<dbReference type="GO" id="GO:0016899">
    <property type="term" value="F:oxidoreductase activity, acting on the CH-OH group of donors, oxygen as acceptor"/>
    <property type="evidence" value="ECO:0007669"/>
    <property type="project" value="InterPro"/>
</dbReference>
<evidence type="ECO:0000259" key="1">
    <source>
        <dbReference type="PROSITE" id="PS51387"/>
    </source>
</evidence>
<dbReference type="InterPro" id="IPR016169">
    <property type="entry name" value="FAD-bd_PCMH_sub2"/>
</dbReference>
<reference evidence="2" key="1">
    <citation type="submission" date="2019-10" db="EMBL/GenBank/DDBJ databases">
        <title>Conservation and host-specific expression of non-tandemly repeated heterogenous ribosome RNA gene in arbuscular mycorrhizal fungi.</title>
        <authorList>
            <person name="Maeda T."/>
            <person name="Kobayashi Y."/>
            <person name="Nakagawa T."/>
            <person name="Ezawa T."/>
            <person name="Yamaguchi K."/>
            <person name="Bino T."/>
            <person name="Nishimoto Y."/>
            <person name="Shigenobu S."/>
            <person name="Kawaguchi M."/>
        </authorList>
    </citation>
    <scope>NUCLEOTIDE SEQUENCE</scope>
    <source>
        <strain evidence="2">HR1</strain>
    </source>
</reference>
<dbReference type="PANTHER" id="PTHR43762:SF1">
    <property type="entry name" value="D-ARABINONO-1,4-LACTONE OXIDASE"/>
    <property type="match status" value="1"/>
</dbReference>
<organism evidence="2 3">
    <name type="scientific">Rhizophagus clarus</name>
    <dbReference type="NCBI Taxonomy" id="94130"/>
    <lineage>
        <taxon>Eukaryota</taxon>
        <taxon>Fungi</taxon>
        <taxon>Fungi incertae sedis</taxon>
        <taxon>Mucoromycota</taxon>
        <taxon>Glomeromycotina</taxon>
        <taxon>Glomeromycetes</taxon>
        <taxon>Glomerales</taxon>
        <taxon>Glomeraceae</taxon>
        <taxon>Rhizophagus</taxon>
    </lineage>
</organism>
<sequence>MEEISDDDEFKNLYLNTLNKLASDTENATSDESKNGRIGQEPLIRCASQGHSWSTLSKTNNYLVILDDHLSCINVEKRTNCWVVHAEAGAQISKIDNYLKNYEPPLTIESMTVLDSVRIGGVVTTGFYDAKTYARTIVEQVVGLEIIDAKGNLCKFSDEICREDMSAARVNLGLLGIIYKVSLLVKPMYNLRMKNVYPKLVSFTEKDIHNYVEKMRTGNPTDSLEDVLWIKSWERTLSAVSLTPDKLSEYRKKQNAMTICANKQYKVLLKHPKRTPIVTHRAWNFKLKFDDDTNFLHFTSDVKFCA</sequence>
<dbReference type="Gene3D" id="3.30.465.10">
    <property type="match status" value="1"/>
</dbReference>
<dbReference type="SUPFAM" id="SSF56176">
    <property type="entry name" value="FAD-binding/transporter-associated domain-like"/>
    <property type="match status" value="1"/>
</dbReference>
<dbReference type="InterPro" id="IPR016166">
    <property type="entry name" value="FAD-bd_PCMH"/>
</dbReference>
<dbReference type="PANTHER" id="PTHR43762">
    <property type="entry name" value="L-GULONOLACTONE OXIDASE"/>
    <property type="match status" value="1"/>
</dbReference>
<gene>
    <name evidence="2" type="ORF">RCL2_000797800</name>
</gene>
<dbReference type="EMBL" id="BLAL01000051">
    <property type="protein sequence ID" value="GES80713.1"/>
    <property type="molecule type" value="Genomic_DNA"/>
</dbReference>
<dbReference type="Proteomes" id="UP000615446">
    <property type="component" value="Unassembled WGS sequence"/>
</dbReference>
<dbReference type="Pfam" id="PF01565">
    <property type="entry name" value="FAD_binding_4"/>
    <property type="match status" value="1"/>
</dbReference>
<evidence type="ECO:0000313" key="2">
    <source>
        <dbReference type="EMBL" id="GES80713.1"/>
    </source>
</evidence>
<dbReference type="InterPro" id="IPR036318">
    <property type="entry name" value="FAD-bd_PCMH-like_sf"/>
</dbReference>
<dbReference type="InterPro" id="IPR006094">
    <property type="entry name" value="Oxid_FAD_bind_N"/>
</dbReference>
<dbReference type="InterPro" id="IPR010031">
    <property type="entry name" value="FAD_lactone_oxidase-like"/>
</dbReference>
<name>A0A8H3L7F0_9GLOM</name>
<feature type="domain" description="FAD-binding PCMH-type" evidence="1">
    <location>
        <begin position="5"/>
        <end position="188"/>
    </location>
</feature>
<accession>A0A8H3L7F0</accession>
<dbReference type="OrthoDB" id="610608at2759"/>
<evidence type="ECO:0000313" key="3">
    <source>
        <dbReference type="Proteomes" id="UP000615446"/>
    </source>
</evidence>
<dbReference type="GO" id="GO:0071949">
    <property type="term" value="F:FAD binding"/>
    <property type="evidence" value="ECO:0007669"/>
    <property type="project" value="InterPro"/>
</dbReference>
<proteinExistence type="predicted"/>
<dbReference type="PROSITE" id="PS51387">
    <property type="entry name" value="FAD_PCMH"/>
    <property type="match status" value="1"/>
</dbReference>
<dbReference type="AlphaFoldDB" id="A0A8H3L7F0"/>